<dbReference type="PRINTS" id="PR00455">
    <property type="entry name" value="HTHTETR"/>
</dbReference>
<dbReference type="InterPro" id="IPR009057">
    <property type="entry name" value="Homeodomain-like_sf"/>
</dbReference>
<keyword evidence="2 4" id="KW-0238">DNA-binding</keyword>
<evidence type="ECO:0000256" key="3">
    <source>
        <dbReference type="ARBA" id="ARBA00023163"/>
    </source>
</evidence>
<dbReference type="Proteomes" id="UP000193108">
    <property type="component" value="Unassembled WGS sequence"/>
</dbReference>
<evidence type="ECO:0000313" key="7">
    <source>
        <dbReference type="Proteomes" id="UP000193108"/>
    </source>
</evidence>
<proteinExistence type="predicted"/>
<feature type="domain" description="HTH tetR-type" evidence="5">
    <location>
        <begin position="23"/>
        <end position="83"/>
    </location>
</feature>
<dbReference type="GO" id="GO:0000976">
    <property type="term" value="F:transcription cis-regulatory region binding"/>
    <property type="evidence" value="ECO:0007669"/>
    <property type="project" value="TreeGrafter"/>
</dbReference>
<sequence>MTTAGNLTKSGSAAGGVREARRLETRSRLFEAAVSEIRQRGLAGADVSAIASAAGVARGTFYFHFPTKEHVLIEVERNEETRIIRDLGDADGDLASVLTQLVRHVLSAKHRVGAEVFQDMLGLHFSSARPVEDELAQHPLAEFLVGVIERAQARQQVPQTIHAAELGTFFLMGLFALLATGAHDPALLDRYVSTMLKGMEIR</sequence>
<evidence type="ECO:0000259" key="5">
    <source>
        <dbReference type="PROSITE" id="PS50977"/>
    </source>
</evidence>
<dbReference type="PROSITE" id="PS50977">
    <property type="entry name" value="HTH_TETR_2"/>
    <property type="match status" value="1"/>
</dbReference>
<dbReference type="EMBL" id="LQPI01000023">
    <property type="protein sequence ID" value="ORW24159.1"/>
    <property type="molecule type" value="Genomic_DNA"/>
</dbReference>
<evidence type="ECO:0000256" key="2">
    <source>
        <dbReference type="ARBA" id="ARBA00023125"/>
    </source>
</evidence>
<dbReference type="PANTHER" id="PTHR30055">
    <property type="entry name" value="HTH-TYPE TRANSCRIPTIONAL REGULATOR RUTR"/>
    <property type="match status" value="1"/>
</dbReference>
<dbReference type="Gene3D" id="1.10.357.10">
    <property type="entry name" value="Tetracycline Repressor, domain 2"/>
    <property type="match status" value="1"/>
</dbReference>
<gene>
    <name evidence="6" type="ORF">AWC18_00615</name>
</gene>
<evidence type="ECO:0000256" key="4">
    <source>
        <dbReference type="PROSITE-ProRule" id="PRU00335"/>
    </source>
</evidence>
<protein>
    <submittedName>
        <fullName evidence="6">TetR family transcriptional regulator</fullName>
    </submittedName>
</protein>
<dbReference type="AlphaFoldDB" id="A0A1X1ZLA6"/>
<keyword evidence="7" id="KW-1185">Reference proteome</keyword>
<evidence type="ECO:0000313" key="6">
    <source>
        <dbReference type="EMBL" id="ORW24159.1"/>
    </source>
</evidence>
<evidence type="ECO:0000256" key="1">
    <source>
        <dbReference type="ARBA" id="ARBA00023015"/>
    </source>
</evidence>
<keyword evidence="3" id="KW-0804">Transcription</keyword>
<dbReference type="InterPro" id="IPR050109">
    <property type="entry name" value="HTH-type_TetR-like_transc_reg"/>
</dbReference>
<dbReference type="InterPro" id="IPR001647">
    <property type="entry name" value="HTH_TetR"/>
</dbReference>
<dbReference type="GO" id="GO:0003700">
    <property type="term" value="F:DNA-binding transcription factor activity"/>
    <property type="evidence" value="ECO:0007669"/>
    <property type="project" value="TreeGrafter"/>
</dbReference>
<dbReference type="PANTHER" id="PTHR30055:SF234">
    <property type="entry name" value="HTH-TYPE TRANSCRIPTIONAL REGULATOR BETI"/>
    <property type="match status" value="1"/>
</dbReference>
<dbReference type="RefSeq" id="WP_064996712.1">
    <property type="nucleotide sequence ID" value="NZ_LQPI01000023.1"/>
</dbReference>
<comment type="caution">
    <text evidence="6">The sequence shown here is derived from an EMBL/GenBank/DDBJ whole genome shotgun (WGS) entry which is preliminary data.</text>
</comment>
<feature type="DNA-binding region" description="H-T-H motif" evidence="4">
    <location>
        <begin position="46"/>
        <end position="65"/>
    </location>
</feature>
<accession>A0A1X1ZLA6</accession>
<keyword evidence="1" id="KW-0805">Transcription regulation</keyword>
<dbReference type="Pfam" id="PF00440">
    <property type="entry name" value="TetR_N"/>
    <property type="match status" value="1"/>
</dbReference>
<dbReference type="SUPFAM" id="SSF46689">
    <property type="entry name" value="Homeodomain-like"/>
    <property type="match status" value="1"/>
</dbReference>
<reference evidence="6 7" key="1">
    <citation type="submission" date="2016-01" db="EMBL/GenBank/DDBJ databases">
        <title>The new phylogeny of the genus Mycobacterium.</title>
        <authorList>
            <person name="Tarcisio F."/>
            <person name="Conor M."/>
            <person name="Antonella G."/>
            <person name="Elisabetta G."/>
            <person name="Giulia F.S."/>
            <person name="Sara T."/>
            <person name="Anna F."/>
            <person name="Clotilde B."/>
            <person name="Roberto B."/>
            <person name="Veronica D.S."/>
            <person name="Fabio R."/>
            <person name="Monica P."/>
            <person name="Olivier J."/>
            <person name="Enrico T."/>
            <person name="Nicola S."/>
        </authorList>
    </citation>
    <scope>NUCLEOTIDE SEQUENCE [LARGE SCALE GENOMIC DNA]</scope>
    <source>
        <strain evidence="6 7">DSM 44164</strain>
    </source>
</reference>
<dbReference type="STRING" id="1782.AWC18_00615"/>
<name>A0A1X1ZLA6_MYCNO</name>
<organism evidence="6 7">
    <name type="scientific">Mycolicibacter nonchromogenicus</name>
    <name type="common">Mycobacterium nonchromogenicum</name>
    <dbReference type="NCBI Taxonomy" id="1782"/>
    <lineage>
        <taxon>Bacteria</taxon>
        <taxon>Bacillati</taxon>
        <taxon>Actinomycetota</taxon>
        <taxon>Actinomycetes</taxon>
        <taxon>Mycobacteriales</taxon>
        <taxon>Mycobacteriaceae</taxon>
        <taxon>Mycolicibacter</taxon>
    </lineage>
</organism>